<feature type="transmembrane region" description="Helical" evidence="1">
    <location>
        <begin position="367"/>
        <end position="386"/>
    </location>
</feature>
<dbReference type="InterPro" id="IPR025178">
    <property type="entry name" value="Lnb_N"/>
</dbReference>
<feature type="transmembrane region" description="Helical" evidence="1">
    <location>
        <begin position="392"/>
        <end position="411"/>
    </location>
</feature>
<dbReference type="RefSeq" id="WP_036889948.1">
    <property type="nucleotide sequence ID" value="NZ_JQJC01000015.1"/>
</dbReference>
<feature type="transmembrane region" description="Helical" evidence="1">
    <location>
        <begin position="276"/>
        <end position="294"/>
    </location>
</feature>
<protein>
    <recommendedName>
        <fullName evidence="6">DUF4105 domain-containing protein</fullName>
    </recommendedName>
</protein>
<evidence type="ECO:0000259" key="2">
    <source>
        <dbReference type="Pfam" id="PF13387"/>
    </source>
</evidence>
<name>A0AB34PF83_9PORP</name>
<feature type="domain" description="Lnb-like transmembrane" evidence="3">
    <location>
        <begin position="274"/>
        <end position="413"/>
    </location>
</feature>
<dbReference type="Pfam" id="PF13387">
    <property type="entry name" value="Lnb_N"/>
    <property type="match status" value="1"/>
</dbReference>
<feature type="domain" description="Lnb N-terminal periplasmic" evidence="2">
    <location>
        <begin position="47"/>
        <end position="185"/>
    </location>
</feature>
<evidence type="ECO:0000313" key="5">
    <source>
        <dbReference type="Proteomes" id="UP000030136"/>
    </source>
</evidence>
<dbReference type="InterPro" id="IPR057436">
    <property type="entry name" value="5TMH_Lnb"/>
</dbReference>
<sequence length="415" mass="47123">MQTRHLHILKNKATSVRIRVIYLGLFLLCSVLQLSAQREDNRGQINVSLLIASPITEEVYTLYGHVGLRIQKPDTDEDLVYNWGLFDFHTPGFLRRFVYGQTDYMVGVSEASEYMSHYLCRGSDLTELALDMDSLAIFRLEQSLTENMKPENRVYRYNFFYDNCSTRPVDMIEQAMGGELHIPPADSLTLRQLINEAERPMPWLILGTDLAVAAPADQKVSLRTQFFLPTKVAEFLPLSEIRYADKPAVSLVKAKQVYHSPYKDPDIETVPFDSPVLFSFGIALLTTLLVVVAMRPCSSRFRCLVNIYSAFILLVSGLLGSVLFFLSFISEHPAMWPNANLLFFHPFHLFVGLPLLFWGKNGFLSRFYPIAALGAVIIYFPTALLLPQRINTVFVGIIIAIASVSIYQTWLSKNR</sequence>
<keyword evidence="1" id="KW-0472">Membrane</keyword>
<dbReference type="AlphaFoldDB" id="A0AB34PF83"/>
<gene>
    <name evidence="4" type="ORF">HQ38_05660</name>
</gene>
<keyword evidence="1" id="KW-1133">Transmembrane helix</keyword>
<proteinExistence type="predicted"/>
<evidence type="ECO:0008006" key="6">
    <source>
        <dbReference type="Google" id="ProtNLM"/>
    </source>
</evidence>
<keyword evidence="1" id="KW-0812">Transmembrane</keyword>
<dbReference type="EMBL" id="JQJC01000015">
    <property type="protein sequence ID" value="KGN94666.1"/>
    <property type="molecule type" value="Genomic_DNA"/>
</dbReference>
<organism evidence="4 5">
    <name type="scientific">Porphyromonas crevioricanis</name>
    <dbReference type="NCBI Taxonomy" id="393921"/>
    <lineage>
        <taxon>Bacteria</taxon>
        <taxon>Pseudomonadati</taxon>
        <taxon>Bacteroidota</taxon>
        <taxon>Bacteroidia</taxon>
        <taxon>Bacteroidales</taxon>
        <taxon>Porphyromonadaceae</taxon>
        <taxon>Porphyromonas</taxon>
    </lineage>
</organism>
<feature type="transmembrane region" description="Helical" evidence="1">
    <location>
        <begin position="306"/>
        <end position="329"/>
    </location>
</feature>
<evidence type="ECO:0000313" key="4">
    <source>
        <dbReference type="EMBL" id="KGN94666.1"/>
    </source>
</evidence>
<evidence type="ECO:0000256" key="1">
    <source>
        <dbReference type="SAM" id="Phobius"/>
    </source>
</evidence>
<reference evidence="4 5" key="1">
    <citation type="submission" date="2014-08" db="EMBL/GenBank/DDBJ databases">
        <title>Porphyromonas crevioricanis strain:COT-253_OH1447 Genome sequencing.</title>
        <authorList>
            <person name="Wallis C."/>
            <person name="Deusch O."/>
            <person name="O'Flynn C."/>
            <person name="Davis I."/>
            <person name="Jospin G."/>
            <person name="Darling A.E."/>
            <person name="Coil D.A."/>
            <person name="Alexiev A."/>
            <person name="Horsfall A."/>
            <person name="Kirkwood N."/>
            <person name="Harris S."/>
            <person name="Eisen J.A."/>
        </authorList>
    </citation>
    <scope>NUCLEOTIDE SEQUENCE [LARGE SCALE GENOMIC DNA]</scope>
    <source>
        <strain evidence="5">COT-253 OH1447</strain>
    </source>
</reference>
<accession>A0AB34PF83</accession>
<comment type="caution">
    <text evidence="4">The sequence shown here is derived from an EMBL/GenBank/DDBJ whole genome shotgun (WGS) entry which is preliminary data.</text>
</comment>
<evidence type="ECO:0000259" key="3">
    <source>
        <dbReference type="Pfam" id="PF25221"/>
    </source>
</evidence>
<feature type="transmembrane region" description="Helical" evidence="1">
    <location>
        <begin position="341"/>
        <end position="358"/>
    </location>
</feature>
<dbReference type="Pfam" id="PF25221">
    <property type="entry name" value="5TMH_Lnb"/>
    <property type="match status" value="1"/>
</dbReference>
<dbReference type="Proteomes" id="UP000030136">
    <property type="component" value="Unassembled WGS sequence"/>
</dbReference>